<dbReference type="SUPFAM" id="SSF109854">
    <property type="entry name" value="DinB/YfiT-like putative metalloenzymes"/>
    <property type="match status" value="1"/>
</dbReference>
<evidence type="ECO:0000313" key="2">
    <source>
        <dbReference type="EMBL" id="MBD2756661.1"/>
    </source>
</evidence>
<protein>
    <submittedName>
        <fullName evidence="2">DinB family protein</fullName>
    </submittedName>
</protein>
<dbReference type="Pfam" id="PF12867">
    <property type="entry name" value="DinB_2"/>
    <property type="match status" value="1"/>
</dbReference>
<accession>A0A927B7K6</accession>
<reference evidence="2" key="1">
    <citation type="submission" date="2020-09" db="EMBL/GenBank/DDBJ databases">
        <authorList>
            <person name="Kim M.K."/>
        </authorList>
    </citation>
    <scope>NUCLEOTIDE SEQUENCE</scope>
    <source>
        <strain evidence="2">BT704</strain>
    </source>
</reference>
<dbReference type="AlphaFoldDB" id="A0A927B7K6"/>
<dbReference type="EMBL" id="JACXAA010000013">
    <property type="protein sequence ID" value="MBD2756661.1"/>
    <property type="molecule type" value="Genomic_DNA"/>
</dbReference>
<proteinExistence type="predicted"/>
<gene>
    <name evidence="2" type="ORF">IC230_27515</name>
</gene>
<dbReference type="InterPro" id="IPR024775">
    <property type="entry name" value="DinB-like"/>
</dbReference>
<feature type="domain" description="DinB-like" evidence="1">
    <location>
        <begin position="2"/>
        <end position="139"/>
    </location>
</feature>
<dbReference type="Gene3D" id="1.20.120.450">
    <property type="entry name" value="dinb family like domain"/>
    <property type="match status" value="1"/>
</dbReference>
<organism evidence="2 3">
    <name type="scientific">Spirosoma validum</name>
    <dbReference type="NCBI Taxonomy" id="2771355"/>
    <lineage>
        <taxon>Bacteria</taxon>
        <taxon>Pseudomonadati</taxon>
        <taxon>Bacteroidota</taxon>
        <taxon>Cytophagia</taxon>
        <taxon>Cytophagales</taxon>
        <taxon>Cytophagaceae</taxon>
        <taxon>Spirosoma</taxon>
    </lineage>
</organism>
<sequence length="149" mass="16700">MSPLSEEALNQVPFAGSWTAAQLGDHLAKAYDIMPILTGETKPANRPIDENIEGIKALFLDFSIKMESPKEILPDDGPFEKAELLGRLTTQTQLLISYAQHNDLTPICLAFELPKTGPLTRYEWLSFLAIHTQRHIHQLKNIIQHLGNS</sequence>
<dbReference type="Proteomes" id="UP000653797">
    <property type="component" value="Unassembled WGS sequence"/>
</dbReference>
<evidence type="ECO:0000313" key="3">
    <source>
        <dbReference type="Proteomes" id="UP000653797"/>
    </source>
</evidence>
<name>A0A927B7K6_9BACT</name>
<dbReference type="InterPro" id="IPR034660">
    <property type="entry name" value="DinB/YfiT-like"/>
</dbReference>
<evidence type="ECO:0000259" key="1">
    <source>
        <dbReference type="Pfam" id="PF12867"/>
    </source>
</evidence>
<keyword evidence="3" id="KW-1185">Reference proteome</keyword>
<comment type="caution">
    <text evidence="2">The sequence shown here is derived from an EMBL/GenBank/DDBJ whole genome shotgun (WGS) entry which is preliminary data.</text>
</comment>